<evidence type="ECO:0000259" key="1">
    <source>
        <dbReference type="PROSITE" id="PS50943"/>
    </source>
</evidence>
<keyword evidence="3" id="KW-1185">Reference proteome</keyword>
<dbReference type="CDD" id="cd00093">
    <property type="entry name" value="HTH_XRE"/>
    <property type="match status" value="1"/>
</dbReference>
<reference evidence="2 3" key="1">
    <citation type="submission" date="2018-06" db="EMBL/GenBank/DDBJ databases">
        <authorList>
            <consortium name="Pathogen Informatics"/>
            <person name="Doyle S."/>
        </authorList>
    </citation>
    <scope>NUCLEOTIDE SEQUENCE [LARGE SCALE GENOMIC DNA]</scope>
    <source>
        <strain evidence="3">NCTC 11391</strain>
    </source>
</reference>
<dbReference type="PROSITE" id="PS50943">
    <property type="entry name" value="HTH_CROC1"/>
    <property type="match status" value="1"/>
</dbReference>
<proteinExistence type="predicted"/>
<dbReference type="RefSeq" id="WP_115325060.1">
    <property type="nucleotide sequence ID" value="NZ_UHFA01000002.1"/>
</dbReference>
<dbReference type="Pfam" id="PF01381">
    <property type="entry name" value="HTH_3"/>
    <property type="match status" value="1"/>
</dbReference>
<accession>A0A380JH51</accession>
<dbReference type="AlphaFoldDB" id="A0A380JH51"/>
<dbReference type="OrthoDB" id="8794728at2"/>
<dbReference type="GO" id="GO:0003677">
    <property type="term" value="F:DNA binding"/>
    <property type="evidence" value="ECO:0007669"/>
    <property type="project" value="InterPro"/>
</dbReference>
<dbReference type="EMBL" id="UHFA01000002">
    <property type="protein sequence ID" value="SUN36403.1"/>
    <property type="molecule type" value="Genomic_DNA"/>
</dbReference>
<evidence type="ECO:0000313" key="2">
    <source>
        <dbReference type="EMBL" id="SUN36403.1"/>
    </source>
</evidence>
<dbReference type="Gene3D" id="1.10.260.40">
    <property type="entry name" value="lambda repressor-like DNA-binding domains"/>
    <property type="match status" value="2"/>
</dbReference>
<protein>
    <submittedName>
        <fullName evidence="2">Transcriptional repressor DicA</fullName>
    </submittedName>
</protein>
<sequence length="584" mass="70062">MKETKFSKLLNEFLIQIKKDFSITTKELTKELNFSKNTLANWRKGNSKPTFELLDKFYKFLQNFKKNYNINLSLNRETLTVFEQLMEEIDSQLIVYMQKESMECDIRIHKSLDINRRKTFHKNFSNFIEFLTTVSKSYNQEYATEESDYLILNGNQKREFLDSLQSLKLIGFDLDTDEKNAIQKRLAKLIGVSEAQISRWKSGKDYPSQANLKQIGKLFNPEIDAPFSSYTFDLSRFQSIFIDTPKYSNVLLEFERTYFKHIKELIKRWGKTERLEVNIIKFRHLIKYDYENNNFYEDFEEIKRIFFRDCLMMFYKSFTYLNNDEEFQNWIHKQISSEEVESYKCVSSVNFELKSKEDFKNIAKEVDDGFKQLDNFINYGATFDNVRDSVLKNYDLLLFMKIQIDSKDNVAVKKIFENAKDKFDSEGFIRQQCRNLCNGLSVRKEDNSIDVLEAFYNQFWDLIIYKVSQPNFDLRPADKIYGKNLTSIWKTLEIDYKLLSEELHRIFEEVSEMNEKISDKAIFELVQYIKDGEKIFEEVLFNDSYFMFTKQYNESDGEFDKLREITRLYNTVKEFQKKYPSYIF</sequence>
<dbReference type="InterPro" id="IPR010982">
    <property type="entry name" value="Lambda_DNA-bd_dom_sf"/>
</dbReference>
<gene>
    <name evidence="2" type="ORF">NCTC11391_01444</name>
</gene>
<dbReference type="SUPFAM" id="SSF47413">
    <property type="entry name" value="lambda repressor-like DNA-binding domains"/>
    <property type="match status" value="2"/>
</dbReference>
<organism evidence="2 3">
    <name type="scientific">Streptococcus downei MFe28</name>
    <dbReference type="NCBI Taxonomy" id="764290"/>
    <lineage>
        <taxon>Bacteria</taxon>
        <taxon>Bacillati</taxon>
        <taxon>Bacillota</taxon>
        <taxon>Bacilli</taxon>
        <taxon>Lactobacillales</taxon>
        <taxon>Streptococcaceae</taxon>
        <taxon>Streptococcus</taxon>
    </lineage>
</organism>
<dbReference type="InterPro" id="IPR001387">
    <property type="entry name" value="Cro/C1-type_HTH"/>
</dbReference>
<feature type="domain" description="HTH cro/C1-type" evidence="1">
    <location>
        <begin position="183"/>
        <end position="227"/>
    </location>
</feature>
<name>A0A380JH51_STRDO</name>
<dbReference type="Proteomes" id="UP000254082">
    <property type="component" value="Unassembled WGS sequence"/>
</dbReference>
<evidence type="ECO:0000313" key="3">
    <source>
        <dbReference type="Proteomes" id="UP000254082"/>
    </source>
</evidence>